<feature type="region of interest" description="Disordered" evidence="1">
    <location>
        <begin position="1"/>
        <end position="20"/>
    </location>
</feature>
<feature type="region of interest" description="Disordered" evidence="1">
    <location>
        <begin position="38"/>
        <end position="61"/>
    </location>
</feature>
<dbReference type="EMBL" id="JBBPBM010000015">
    <property type="protein sequence ID" value="KAK8559265.1"/>
    <property type="molecule type" value="Genomic_DNA"/>
</dbReference>
<feature type="compositionally biased region" description="Low complexity" evidence="1">
    <location>
        <begin position="49"/>
        <end position="61"/>
    </location>
</feature>
<comment type="caution">
    <text evidence="2">The sequence shown here is derived from an EMBL/GenBank/DDBJ whole genome shotgun (WGS) entry which is preliminary data.</text>
</comment>
<evidence type="ECO:0000313" key="2">
    <source>
        <dbReference type="EMBL" id="KAK8559265.1"/>
    </source>
</evidence>
<accession>A0ABR2EF38</accession>
<dbReference type="Proteomes" id="UP001472677">
    <property type="component" value="Unassembled WGS sequence"/>
</dbReference>
<proteinExistence type="predicted"/>
<evidence type="ECO:0000313" key="3">
    <source>
        <dbReference type="Proteomes" id="UP001472677"/>
    </source>
</evidence>
<evidence type="ECO:0000256" key="1">
    <source>
        <dbReference type="SAM" id="MobiDB-lite"/>
    </source>
</evidence>
<gene>
    <name evidence="2" type="ORF">V6N12_042545</name>
</gene>
<keyword evidence="3" id="KW-1185">Reference proteome</keyword>
<name>A0ABR2EF38_9ROSI</name>
<sequence>MVVERRQCRIPKQSTANPSKSKGVVFHASRFNPIHDLDHVEPSGKGVESSPQPQSQPAVQTALSKAKLKLKISHRSSMKSVNVVNVRKPLSVSLADFHVLS</sequence>
<organism evidence="2 3">
    <name type="scientific">Hibiscus sabdariffa</name>
    <name type="common">roselle</name>
    <dbReference type="NCBI Taxonomy" id="183260"/>
    <lineage>
        <taxon>Eukaryota</taxon>
        <taxon>Viridiplantae</taxon>
        <taxon>Streptophyta</taxon>
        <taxon>Embryophyta</taxon>
        <taxon>Tracheophyta</taxon>
        <taxon>Spermatophyta</taxon>
        <taxon>Magnoliopsida</taxon>
        <taxon>eudicotyledons</taxon>
        <taxon>Gunneridae</taxon>
        <taxon>Pentapetalae</taxon>
        <taxon>rosids</taxon>
        <taxon>malvids</taxon>
        <taxon>Malvales</taxon>
        <taxon>Malvaceae</taxon>
        <taxon>Malvoideae</taxon>
        <taxon>Hibiscus</taxon>
    </lineage>
</organism>
<protein>
    <submittedName>
        <fullName evidence="2">Uncharacterized protein</fullName>
    </submittedName>
</protein>
<reference evidence="2 3" key="1">
    <citation type="journal article" date="2024" name="G3 (Bethesda)">
        <title>Genome assembly of Hibiscus sabdariffa L. provides insights into metabolisms of medicinal natural products.</title>
        <authorList>
            <person name="Kim T."/>
        </authorList>
    </citation>
    <scope>NUCLEOTIDE SEQUENCE [LARGE SCALE GENOMIC DNA]</scope>
    <source>
        <strain evidence="2">TK-2024</strain>
        <tissue evidence="2">Old leaves</tissue>
    </source>
</reference>